<dbReference type="eggNOG" id="KOG0159">
    <property type="taxonomic scope" value="Eukaryota"/>
</dbReference>
<keyword evidence="11" id="KW-1185">Reference proteome</keyword>
<keyword evidence="3 8" id="KW-0349">Heme</keyword>
<dbReference type="GO" id="GO:0030343">
    <property type="term" value="F:vitamin D3 25-hydroxylase activity"/>
    <property type="evidence" value="ECO:0000318"/>
    <property type="project" value="GO_Central"/>
</dbReference>
<accession>W5MRC8</accession>
<dbReference type="PANTHER" id="PTHR24279:SF123">
    <property type="entry name" value="CYTOCHROME P450 FAMILY 27 SUBFAMILY A MEMBER 1"/>
    <property type="match status" value="1"/>
</dbReference>
<dbReference type="GO" id="GO:0008203">
    <property type="term" value="P:cholesterol metabolic process"/>
    <property type="evidence" value="ECO:0000318"/>
    <property type="project" value="GO_Central"/>
</dbReference>
<dbReference type="EMBL" id="AHAT01016274">
    <property type="status" value="NOT_ANNOTATED_CDS"/>
    <property type="molecule type" value="Genomic_DNA"/>
</dbReference>
<dbReference type="SUPFAM" id="SSF48264">
    <property type="entry name" value="Cytochrome P450"/>
    <property type="match status" value="1"/>
</dbReference>
<dbReference type="PRINTS" id="PR00385">
    <property type="entry name" value="P450"/>
</dbReference>
<comment type="cofactor">
    <cofactor evidence="1 8">
        <name>heme</name>
        <dbReference type="ChEBI" id="CHEBI:30413"/>
    </cofactor>
</comment>
<dbReference type="InterPro" id="IPR050479">
    <property type="entry name" value="CYP11_CYP27_families"/>
</dbReference>
<dbReference type="InParanoid" id="W5MRC8"/>
<dbReference type="OMA" id="GPQTHVN"/>
<sequence length="552" mass="63699">MAVALTRRSVEKGFQRLHEPLAVTSSLALRRNGGSSATLAAQADRGELKSGKDLPGTTTWKTLYRMLFKGYRNRLHELQIYEKKLYGPLYRAAVGNYNTVNLNTVELLEELLRKDEKYPCRGDMSLWTDYRDMRGVGYGPFTEEGEKWYHLRAILNKRMLYPKDSVKYEPVINEVVSDFIKTLFHLRQASPTGDMVQNLSNELYRFSLEGISSILFETRIGCLEREIPPETQHFIDSIAKMFFYSSIVSVLPKWTQNYLPFWKKYISGWDGIFDFAEKLIDKKIEDIQSRLNQGETVEGEYLTYLLSSTKLTNRDVYGSITELLLAGVDTTSNTMMWALYRLSHEQEAQDTLYREVAGVVPEGSIPTAQDITHMPYLRAVIKETLRMYPVVPFNARVMLEQDVVVGGHYFPKNTTFVMCHYAIGQDESVFPEPWKFKPERWLRDGRARPNPFGSIPFGFGVRGCAGRRIAELEMHLALARIIRLFEIRPDTRMGEVKAFHRTVLVADRQNPREKMELPSQVSHRKHTLDLWMLTTGHANILYTVTILRCQLT</sequence>
<evidence type="ECO:0000256" key="7">
    <source>
        <dbReference type="ARBA" id="ARBA00023033"/>
    </source>
</evidence>
<dbReference type="InterPro" id="IPR002401">
    <property type="entry name" value="Cyt_P450_E_grp-I"/>
</dbReference>
<evidence type="ECO:0000313" key="11">
    <source>
        <dbReference type="Proteomes" id="UP000018468"/>
    </source>
</evidence>
<dbReference type="Bgee" id="ENSLOCG00000008975">
    <property type="expression patterns" value="Expressed in pharyngeal gill and 12 other cell types or tissues"/>
</dbReference>
<dbReference type="GeneTree" id="ENSGT00950000182905"/>
<evidence type="ECO:0000256" key="3">
    <source>
        <dbReference type="ARBA" id="ARBA00022617"/>
    </source>
</evidence>
<dbReference type="GO" id="GO:0031073">
    <property type="term" value="F:cholesterol 26-hydroxylase activity"/>
    <property type="evidence" value="ECO:0000318"/>
    <property type="project" value="GO_Central"/>
</dbReference>
<dbReference type="PRINTS" id="PR00463">
    <property type="entry name" value="EP450I"/>
</dbReference>
<evidence type="ECO:0000256" key="5">
    <source>
        <dbReference type="ARBA" id="ARBA00023002"/>
    </source>
</evidence>
<dbReference type="FunCoup" id="W5MRC8">
    <property type="interactions" value="208"/>
</dbReference>
<dbReference type="HOGENOM" id="CLU_001570_28_3_1"/>
<feature type="binding site" description="axial binding residue" evidence="8">
    <location>
        <position position="464"/>
    </location>
    <ligand>
        <name>heme</name>
        <dbReference type="ChEBI" id="CHEBI:30413"/>
    </ligand>
    <ligandPart>
        <name>Fe</name>
        <dbReference type="ChEBI" id="CHEBI:18248"/>
    </ligandPart>
</feature>
<reference evidence="10" key="2">
    <citation type="submission" date="2025-08" db="UniProtKB">
        <authorList>
            <consortium name="Ensembl"/>
        </authorList>
    </citation>
    <scope>IDENTIFICATION</scope>
</reference>
<dbReference type="InterPro" id="IPR017972">
    <property type="entry name" value="Cyt_P450_CS"/>
</dbReference>
<dbReference type="Ensembl" id="ENSLOCT00000010953.1">
    <property type="protein sequence ID" value="ENSLOCP00000010937.1"/>
    <property type="gene ID" value="ENSLOCG00000008975.1"/>
</dbReference>
<evidence type="ECO:0000256" key="4">
    <source>
        <dbReference type="ARBA" id="ARBA00022723"/>
    </source>
</evidence>
<evidence type="ECO:0000256" key="2">
    <source>
        <dbReference type="ARBA" id="ARBA00010617"/>
    </source>
</evidence>
<evidence type="ECO:0000256" key="6">
    <source>
        <dbReference type="ARBA" id="ARBA00023004"/>
    </source>
</evidence>
<dbReference type="Gene3D" id="1.10.630.10">
    <property type="entry name" value="Cytochrome P450"/>
    <property type="match status" value="1"/>
</dbReference>
<dbReference type="AlphaFoldDB" id="W5MRC8"/>
<keyword evidence="7 9" id="KW-0503">Monooxygenase</keyword>
<name>W5MRC8_LEPOC</name>
<dbReference type="Proteomes" id="UP000018468">
    <property type="component" value="Linkage group LG12"/>
</dbReference>
<dbReference type="FunFam" id="1.10.630.10:FF:000006">
    <property type="entry name" value="Cytochrome P450 302a1, mitochondrial"/>
    <property type="match status" value="1"/>
</dbReference>
<reference evidence="10" key="3">
    <citation type="submission" date="2025-09" db="UniProtKB">
        <authorList>
            <consortium name="Ensembl"/>
        </authorList>
    </citation>
    <scope>IDENTIFICATION</scope>
</reference>
<proteinExistence type="inferred from homology"/>
<dbReference type="GO" id="GO:0005506">
    <property type="term" value="F:iron ion binding"/>
    <property type="evidence" value="ECO:0007669"/>
    <property type="project" value="InterPro"/>
</dbReference>
<protein>
    <submittedName>
        <fullName evidence="10">Cytochrome P450, family 27, subfamily A, polypeptide 1, gene 4</fullName>
    </submittedName>
</protein>
<dbReference type="STRING" id="7918.ENSLOCP00000010937"/>
<dbReference type="GO" id="GO:0036378">
    <property type="term" value="P:calcitriol biosynthetic process from calciol"/>
    <property type="evidence" value="ECO:0000318"/>
    <property type="project" value="GO_Central"/>
</dbReference>
<keyword evidence="6 8" id="KW-0408">Iron</keyword>
<dbReference type="InterPro" id="IPR036396">
    <property type="entry name" value="Cyt_P450_sf"/>
</dbReference>
<dbReference type="GO" id="GO:0020037">
    <property type="term" value="F:heme binding"/>
    <property type="evidence" value="ECO:0007669"/>
    <property type="project" value="InterPro"/>
</dbReference>
<evidence type="ECO:0000313" key="10">
    <source>
        <dbReference type="Ensembl" id="ENSLOCP00000010937.1"/>
    </source>
</evidence>
<organism evidence="10 11">
    <name type="scientific">Lepisosteus oculatus</name>
    <name type="common">Spotted gar</name>
    <dbReference type="NCBI Taxonomy" id="7918"/>
    <lineage>
        <taxon>Eukaryota</taxon>
        <taxon>Metazoa</taxon>
        <taxon>Chordata</taxon>
        <taxon>Craniata</taxon>
        <taxon>Vertebrata</taxon>
        <taxon>Euteleostomi</taxon>
        <taxon>Actinopterygii</taxon>
        <taxon>Neopterygii</taxon>
        <taxon>Holostei</taxon>
        <taxon>Semionotiformes</taxon>
        <taxon>Lepisosteidae</taxon>
        <taxon>Lepisosteus</taxon>
    </lineage>
</organism>
<reference evidence="11" key="1">
    <citation type="submission" date="2011-12" db="EMBL/GenBank/DDBJ databases">
        <title>The Draft Genome of Lepisosteus oculatus.</title>
        <authorList>
            <consortium name="The Broad Institute Genome Assembly &amp; Analysis Group"/>
            <consortium name="Computational R&amp;D Group"/>
            <consortium name="and Sequencing Platform"/>
            <person name="Di Palma F."/>
            <person name="Alfoldi J."/>
            <person name="Johnson J."/>
            <person name="Berlin A."/>
            <person name="Gnerre S."/>
            <person name="Jaffe D."/>
            <person name="MacCallum I."/>
            <person name="Young S."/>
            <person name="Walker B.J."/>
            <person name="Lander E.S."/>
            <person name="Lindblad-Toh K."/>
        </authorList>
    </citation>
    <scope>NUCLEOTIDE SEQUENCE [LARGE SCALE GENOMIC DNA]</scope>
</reference>
<dbReference type="InterPro" id="IPR001128">
    <property type="entry name" value="Cyt_P450"/>
</dbReference>
<evidence type="ECO:0000256" key="9">
    <source>
        <dbReference type="RuleBase" id="RU000461"/>
    </source>
</evidence>
<comment type="similarity">
    <text evidence="2 9">Belongs to the cytochrome P450 family.</text>
</comment>
<dbReference type="Pfam" id="PF00067">
    <property type="entry name" value="p450"/>
    <property type="match status" value="1"/>
</dbReference>
<dbReference type="PROSITE" id="PS00086">
    <property type="entry name" value="CYTOCHROME_P450"/>
    <property type="match status" value="1"/>
</dbReference>
<evidence type="ECO:0000256" key="1">
    <source>
        <dbReference type="ARBA" id="ARBA00001971"/>
    </source>
</evidence>
<keyword evidence="5 9" id="KW-0560">Oxidoreductase</keyword>
<dbReference type="PANTHER" id="PTHR24279">
    <property type="entry name" value="CYTOCHROME P450"/>
    <property type="match status" value="1"/>
</dbReference>
<dbReference type="GO" id="GO:0005739">
    <property type="term" value="C:mitochondrion"/>
    <property type="evidence" value="ECO:0000318"/>
    <property type="project" value="GO_Central"/>
</dbReference>
<evidence type="ECO:0000256" key="8">
    <source>
        <dbReference type="PIRSR" id="PIRSR602401-1"/>
    </source>
</evidence>
<keyword evidence="4 8" id="KW-0479">Metal-binding</keyword>